<evidence type="ECO:0000256" key="5">
    <source>
        <dbReference type="ARBA" id="ARBA00023136"/>
    </source>
</evidence>
<comment type="caution">
    <text evidence="7">The sequence shown here is derived from an EMBL/GenBank/DDBJ whole genome shotgun (WGS) entry which is preliminary data.</text>
</comment>
<feature type="transmembrane region" description="Helical" evidence="6">
    <location>
        <begin position="20"/>
        <end position="40"/>
    </location>
</feature>
<dbReference type="PROSITE" id="PS50895">
    <property type="entry name" value="SURF1"/>
    <property type="match status" value="1"/>
</dbReference>
<evidence type="ECO:0000256" key="1">
    <source>
        <dbReference type="ARBA" id="ARBA00004370"/>
    </source>
</evidence>
<dbReference type="InterPro" id="IPR045214">
    <property type="entry name" value="Surf1/Surf4"/>
</dbReference>
<dbReference type="EMBL" id="JACCDF010000006">
    <property type="protein sequence ID" value="NYS60889.1"/>
    <property type="molecule type" value="Genomic_DNA"/>
</dbReference>
<accession>A0A7Z0LL73</accession>
<dbReference type="PANTHER" id="PTHR23427">
    <property type="entry name" value="SURFEIT LOCUS PROTEIN"/>
    <property type="match status" value="1"/>
</dbReference>
<dbReference type="InterPro" id="IPR002994">
    <property type="entry name" value="Surf1/Shy1"/>
</dbReference>
<organism evidence="7 8">
    <name type="scientific">Vreelandella salicampi</name>
    <dbReference type="NCBI Taxonomy" id="1449798"/>
    <lineage>
        <taxon>Bacteria</taxon>
        <taxon>Pseudomonadati</taxon>
        <taxon>Pseudomonadota</taxon>
        <taxon>Gammaproteobacteria</taxon>
        <taxon>Oceanospirillales</taxon>
        <taxon>Halomonadaceae</taxon>
        <taxon>Vreelandella</taxon>
    </lineage>
</organism>
<sequence>MTIRVLSNIKTSLRSRRYVVWLFFWSVLVLLGLWLGIWQWERADDKRELLARKNAAPALTDMTHTPVDGAKVTLEGRYLASHTLYLDNRTLDGRLGVAVITPFVDTHDQLWLIQRGFMEMGVSRAEPSAATPFKIVTIKGEWENAGEQGPIYGPNREGSRVQQLNLDAWSETLGEFDHSGWVHAQHGEGVFASWWEPNLISPSRHIGYAFQWWGLSIAACVVMLIGGRQLLKDSKNIREHDD</sequence>
<gene>
    <name evidence="7" type="ORF">HZS81_08960</name>
</gene>
<comment type="similarity">
    <text evidence="2 6">Belongs to the SURF1 family.</text>
</comment>
<comment type="subcellular location">
    <subcellularLocation>
        <location evidence="6">Cell membrane</location>
        <topology evidence="6">Multi-pass membrane protein</topology>
    </subcellularLocation>
    <subcellularLocation>
        <location evidence="1">Membrane</location>
    </subcellularLocation>
</comment>
<evidence type="ECO:0000256" key="6">
    <source>
        <dbReference type="RuleBase" id="RU363076"/>
    </source>
</evidence>
<dbReference type="PANTHER" id="PTHR23427:SF2">
    <property type="entry name" value="SURFEIT LOCUS PROTEIN 1"/>
    <property type="match status" value="1"/>
</dbReference>
<keyword evidence="5 6" id="KW-0472">Membrane</keyword>
<evidence type="ECO:0000256" key="2">
    <source>
        <dbReference type="ARBA" id="ARBA00007165"/>
    </source>
</evidence>
<dbReference type="Proteomes" id="UP000586119">
    <property type="component" value="Unassembled WGS sequence"/>
</dbReference>
<dbReference type="AlphaFoldDB" id="A0A7Z0LL73"/>
<name>A0A7Z0LL73_9GAMM</name>
<reference evidence="7 8" key="1">
    <citation type="journal article" date="2015" name="Int. J. Syst. Evol. Microbiol.">
        <title>Halomonas salicampi sp. nov., a halotolerant and alkalitolerant bacterium isolated from a saltern soil.</title>
        <authorList>
            <person name="Lee J.C."/>
            <person name="Kim Y.S."/>
            <person name="Yun B.S."/>
            <person name="Whang K.S."/>
        </authorList>
    </citation>
    <scope>NUCLEOTIDE SEQUENCE [LARGE SCALE GENOMIC DNA]</scope>
    <source>
        <strain evidence="7 8">BH103</strain>
    </source>
</reference>
<proteinExistence type="inferred from homology"/>
<dbReference type="CDD" id="cd06662">
    <property type="entry name" value="SURF1"/>
    <property type="match status" value="1"/>
</dbReference>
<dbReference type="GO" id="GO:0005886">
    <property type="term" value="C:plasma membrane"/>
    <property type="evidence" value="ECO:0007669"/>
    <property type="project" value="UniProtKB-SubCell"/>
</dbReference>
<keyword evidence="3 6" id="KW-0812">Transmembrane</keyword>
<keyword evidence="6" id="KW-1003">Cell membrane</keyword>
<evidence type="ECO:0000313" key="7">
    <source>
        <dbReference type="EMBL" id="NYS60889.1"/>
    </source>
</evidence>
<evidence type="ECO:0000256" key="3">
    <source>
        <dbReference type="ARBA" id="ARBA00022692"/>
    </source>
</evidence>
<evidence type="ECO:0000313" key="8">
    <source>
        <dbReference type="Proteomes" id="UP000586119"/>
    </source>
</evidence>
<evidence type="ECO:0000256" key="4">
    <source>
        <dbReference type="ARBA" id="ARBA00022989"/>
    </source>
</evidence>
<dbReference type="Pfam" id="PF02104">
    <property type="entry name" value="SURF1"/>
    <property type="match status" value="1"/>
</dbReference>
<feature type="transmembrane region" description="Helical" evidence="6">
    <location>
        <begin position="210"/>
        <end position="231"/>
    </location>
</feature>
<protein>
    <recommendedName>
        <fullName evidence="6">SURF1-like protein</fullName>
    </recommendedName>
</protein>
<keyword evidence="4 6" id="KW-1133">Transmembrane helix</keyword>
<keyword evidence="8" id="KW-1185">Reference proteome</keyword>